<feature type="region of interest" description="Disordered" evidence="1">
    <location>
        <begin position="17"/>
        <end position="114"/>
    </location>
</feature>
<accession>A0A8D8DWA3</accession>
<organism evidence="2">
    <name type="scientific">Culex pipiens</name>
    <name type="common">House mosquito</name>
    <dbReference type="NCBI Taxonomy" id="7175"/>
    <lineage>
        <taxon>Eukaryota</taxon>
        <taxon>Metazoa</taxon>
        <taxon>Ecdysozoa</taxon>
        <taxon>Arthropoda</taxon>
        <taxon>Hexapoda</taxon>
        <taxon>Insecta</taxon>
        <taxon>Pterygota</taxon>
        <taxon>Neoptera</taxon>
        <taxon>Endopterygota</taxon>
        <taxon>Diptera</taxon>
        <taxon>Nematocera</taxon>
        <taxon>Culicoidea</taxon>
        <taxon>Culicidae</taxon>
        <taxon>Culicinae</taxon>
        <taxon>Culicini</taxon>
        <taxon>Culex</taxon>
        <taxon>Culex</taxon>
    </lineage>
</organism>
<dbReference type="EMBL" id="HBUE01176767">
    <property type="protein sequence ID" value="CAG6518179.1"/>
    <property type="molecule type" value="Transcribed_RNA"/>
</dbReference>
<dbReference type="AlphaFoldDB" id="A0A8D8DWA3"/>
<proteinExistence type="predicted"/>
<reference evidence="2" key="1">
    <citation type="submission" date="2021-05" db="EMBL/GenBank/DDBJ databases">
        <authorList>
            <person name="Alioto T."/>
            <person name="Alioto T."/>
            <person name="Gomez Garrido J."/>
        </authorList>
    </citation>
    <scope>NUCLEOTIDE SEQUENCE</scope>
</reference>
<evidence type="ECO:0000256" key="1">
    <source>
        <dbReference type="SAM" id="MobiDB-lite"/>
    </source>
</evidence>
<feature type="compositionally biased region" description="Low complexity" evidence="1">
    <location>
        <begin position="17"/>
        <end position="31"/>
    </location>
</feature>
<dbReference type="EMBL" id="HBUE01282283">
    <property type="protein sequence ID" value="CAG6569711.1"/>
    <property type="molecule type" value="Transcribed_RNA"/>
</dbReference>
<sequence>MVPFPQARSCSARCATASTATRRTCAPTSASGTRASACPVPTAREPSPGTTPCGDTLPANTNSRRRSCRTSCTVKVGLLGGPPTEGSSKTASRTSAKNSRAKQSTHTHSKEKLK</sequence>
<evidence type="ECO:0000313" key="2">
    <source>
        <dbReference type="EMBL" id="CAG6518179.1"/>
    </source>
</evidence>
<name>A0A8D8DWA3_CULPI</name>
<protein>
    <submittedName>
        <fullName evidence="2">(northern house mosquito) hypothetical protein</fullName>
    </submittedName>
</protein>
<feature type="compositionally biased region" description="Polar residues" evidence="1">
    <location>
        <begin position="85"/>
        <end position="98"/>
    </location>
</feature>